<organism evidence="1 2">
    <name type="scientific">Mycolicibacterium canariasense</name>
    <name type="common">Mycobacterium canariasense</name>
    <dbReference type="NCBI Taxonomy" id="228230"/>
    <lineage>
        <taxon>Bacteria</taxon>
        <taxon>Bacillati</taxon>
        <taxon>Actinomycetota</taxon>
        <taxon>Actinomycetes</taxon>
        <taxon>Mycobacteriales</taxon>
        <taxon>Mycobacteriaceae</taxon>
        <taxon>Mycolicibacterium</taxon>
    </lineage>
</organism>
<reference evidence="2" key="2">
    <citation type="submission" date="2016-02" db="EMBL/GenBank/DDBJ databases">
        <title>Draft genome sequence of five rapidly growing Mycobacterium species.</title>
        <authorList>
            <person name="Katahira K."/>
            <person name="Gotou Y."/>
            <person name="Iida K."/>
            <person name="Ogura Y."/>
            <person name="Hayashi T."/>
        </authorList>
    </citation>
    <scope>NUCLEOTIDE SEQUENCE [LARGE SCALE GENOMIC DNA]</scope>
    <source>
        <strain evidence="2">JCM15298</strain>
    </source>
</reference>
<protein>
    <submittedName>
        <fullName evidence="1">Uncharacterized protein</fullName>
    </submittedName>
</protein>
<dbReference type="AlphaFoldDB" id="A0A124E302"/>
<comment type="caution">
    <text evidence="1">The sequence shown here is derived from an EMBL/GenBank/DDBJ whole genome shotgun (WGS) entry which is preliminary data.</text>
</comment>
<name>A0A124E302_MYCCR</name>
<accession>A0A124E302</accession>
<evidence type="ECO:0000313" key="2">
    <source>
        <dbReference type="Proteomes" id="UP000069443"/>
    </source>
</evidence>
<sequence length="117" mass="12520">MASRTVTSEIAMVPDSEFSEPTLMVEPAVSTQDAAAVVLSLSLALLPHPANTRAAAATTLPAARTDLLAPLARAGRRSRIYCLSVDFAWCEGIGEKSVTRGRVSNRHVRAGKFLWNV</sequence>
<reference evidence="2" key="1">
    <citation type="journal article" date="2016" name="Genome Announc.">
        <title>Draft Genome Sequences of Five Rapidly Growing Mycobacterium Species, M. thermoresistibile, M. fortuitum subsp. acetamidolyticum, M. canariasense, M. brisbanense, and M. novocastrense.</title>
        <authorList>
            <person name="Katahira K."/>
            <person name="Ogura Y."/>
            <person name="Gotoh Y."/>
            <person name="Hayashi T."/>
        </authorList>
    </citation>
    <scope>NUCLEOTIDE SEQUENCE [LARGE SCALE GENOMIC DNA]</scope>
    <source>
        <strain evidence="2">JCM15298</strain>
    </source>
</reference>
<dbReference type="Proteomes" id="UP000069443">
    <property type="component" value="Unassembled WGS sequence"/>
</dbReference>
<dbReference type="STRING" id="228230.RMCC_5428"/>
<proteinExistence type="predicted"/>
<gene>
    <name evidence="1" type="ORF">RMCC_5428</name>
</gene>
<evidence type="ECO:0000313" key="1">
    <source>
        <dbReference type="EMBL" id="GAS98463.1"/>
    </source>
</evidence>
<keyword evidence="2" id="KW-1185">Reference proteome</keyword>
<dbReference type="EMBL" id="BCSY01000084">
    <property type="protein sequence ID" value="GAS98463.1"/>
    <property type="molecule type" value="Genomic_DNA"/>
</dbReference>